<comment type="cofactor">
    <cofactor evidence="1">
        <name>Fe cation</name>
        <dbReference type="ChEBI" id="CHEBI:24875"/>
    </cofactor>
</comment>
<gene>
    <name evidence="2" type="ORF">OFUS_LOCUS7167</name>
</gene>
<accession>A0A8S4NHT3</accession>
<dbReference type="Pfam" id="PF05721">
    <property type="entry name" value="PhyH"/>
    <property type="match status" value="1"/>
</dbReference>
<dbReference type="Proteomes" id="UP000749559">
    <property type="component" value="Unassembled WGS sequence"/>
</dbReference>
<evidence type="ECO:0000313" key="3">
    <source>
        <dbReference type="Proteomes" id="UP000749559"/>
    </source>
</evidence>
<reference evidence="2" key="1">
    <citation type="submission" date="2022-03" db="EMBL/GenBank/DDBJ databases">
        <authorList>
            <person name="Martin C."/>
        </authorList>
    </citation>
    <scope>NUCLEOTIDE SEQUENCE</scope>
</reference>
<organism evidence="2 3">
    <name type="scientific">Owenia fusiformis</name>
    <name type="common">Polychaete worm</name>
    <dbReference type="NCBI Taxonomy" id="6347"/>
    <lineage>
        <taxon>Eukaryota</taxon>
        <taxon>Metazoa</taxon>
        <taxon>Spiralia</taxon>
        <taxon>Lophotrochozoa</taxon>
        <taxon>Annelida</taxon>
        <taxon>Polychaeta</taxon>
        <taxon>Sedentaria</taxon>
        <taxon>Canalipalpata</taxon>
        <taxon>Sabellida</taxon>
        <taxon>Oweniida</taxon>
        <taxon>Oweniidae</taxon>
        <taxon>Owenia</taxon>
    </lineage>
</organism>
<keyword evidence="3" id="KW-1185">Reference proteome</keyword>
<dbReference type="PANTHER" id="PTHR20883">
    <property type="entry name" value="PHYTANOYL-COA DIOXYGENASE DOMAIN CONTAINING 1"/>
    <property type="match status" value="1"/>
</dbReference>
<sequence>MPVEDNPSHPTRVIPPQPTIAKPGHLSKEQVEQFFKEGYVIVKDYFTHEELKPSQDAIAGMVDELAQKLYKAGKIKNLHENEGLFQRLTKLDEEWPGAFVLFFKMGKFHQSFGTLWTNERILNMMEQLIGPEIAGHPVWNLRPKVPNNEGTVVPWHQDAGYFSADSYEHLVVTAWIPFLNTHANNGGMQVVKGVHGRGCARHTCAPGDTWYIDLSEDDIRNTLGADLKNDIITCDVPYGGFLLFNQLTPHRSLPNISNDVRWSMDLRWQSPNDIYGFYDIQDGILFRDPKQPNLQPDWEKFLSVNRKEVWQKKFYKETPSKTDEFNTIVTGPWLGRWDITHSNKHTDAFQHLAK</sequence>
<dbReference type="EMBL" id="CAIIXF020000003">
    <property type="protein sequence ID" value="CAH1780477.1"/>
    <property type="molecule type" value="Genomic_DNA"/>
</dbReference>
<protein>
    <recommendedName>
        <fullName evidence="4">Phytanoyl-CoA dioxygenase family protein</fullName>
    </recommendedName>
</protein>
<comment type="caution">
    <text evidence="2">The sequence shown here is derived from an EMBL/GenBank/DDBJ whole genome shotgun (WGS) entry which is preliminary data.</text>
</comment>
<dbReference type="SUPFAM" id="SSF51197">
    <property type="entry name" value="Clavaminate synthase-like"/>
    <property type="match status" value="1"/>
</dbReference>
<evidence type="ECO:0000313" key="2">
    <source>
        <dbReference type="EMBL" id="CAH1780477.1"/>
    </source>
</evidence>
<dbReference type="AlphaFoldDB" id="A0A8S4NHT3"/>
<dbReference type="OrthoDB" id="445007at2759"/>
<dbReference type="InterPro" id="IPR008775">
    <property type="entry name" value="Phytyl_CoA_dOase-like"/>
</dbReference>
<name>A0A8S4NHT3_OWEFU</name>
<evidence type="ECO:0000256" key="1">
    <source>
        <dbReference type="ARBA" id="ARBA00001962"/>
    </source>
</evidence>
<proteinExistence type="predicted"/>
<dbReference type="PANTHER" id="PTHR20883:SF14">
    <property type="entry name" value="PHYTANOYL-COA DIOXYGENASE"/>
    <property type="match status" value="1"/>
</dbReference>
<dbReference type="Gene3D" id="2.60.120.620">
    <property type="entry name" value="q2cbj1_9rhob like domain"/>
    <property type="match status" value="1"/>
</dbReference>
<evidence type="ECO:0008006" key="4">
    <source>
        <dbReference type="Google" id="ProtNLM"/>
    </source>
</evidence>